<feature type="region of interest" description="Disordered" evidence="1">
    <location>
        <begin position="85"/>
        <end position="110"/>
    </location>
</feature>
<organism evidence="3 4">
    <name type="scientific">Streptomyces sodiiphilus</name>
    <dbReference type="NCBI Taxonomy" id="226217"/>
    <lineage>
        <taxon>Bacteria</taxon>
        <taxon>Bacillati</taxon>
        <taxon>Actinomycetota</taxon>
        <taxon>Actinomycetes</taxon>
        <taxon>Kitasatosporales</taxon>
        <taxon>Streptomycetaceae</taxon>
        <taxon>Streptomyces</taxon>
    </lineage>
</organism>
<feature type="compositionally biased region" description="Low complexity" evidence="1">
    <location>
        <begin position="97"/>
        <end position="110"/>
    </location>
</feature>
<keyword evidence="4" id="KW-1185">Reference proteome</keyword>
<dbReference type="Proteomes" id="UP001501303">
    <property type="component" value="Unassembled WGS sequence"/>
</dbReference>
<keyword evidence="2" id="KW-0812">Transmembrane</keyword>
<keyword evidence="2" id="KW-1133">Transmembrane helix</keyword>
<feature type="transmembrane region" description="Helical" evidence="2">
    <location>
        <begin position="60"/>
        <end position="80"/>
    </location>
</feature>
<proteinExistence type="predicted"/>
<evidence type="ECO:0008006" key="5">
    <source>
        <dbReference type="Google" id="ProtNLM"/>
    </source>
</evidence>
<feature type="transmembrane region" description="Helical" evidence="2">
    <location>
        <begin position="27"/>
        <end position="48"/>
    </location>
</feature>
<name>A0ABP5A3G0_9ACTN</name>
<evidence type="ECO:0000313" key="3">
    <source>
        <dbReference type="EMBL" id="GAA1897014.1"/>
    </source>
</evidence>
<keyword evidence="2" id="KW-0472">Membrane</keyword>
<accession>A0ABP5A3G0</accession>
<protein>
    <recommendedName>
        <fullName evidence="5">Integral membrane protein</fullName>
    </recommendedName>
</protein>
<gene>
    <name evidence="3" type="ORF">GCM10009716_03830</name>
</gene>
<comment type="caution">
    <text evidence="3">The sequence shown here is derived from an EMBL/GenBank/DDBJ whole genome shotgun (WGS) entry which is preliminary data.</text>
</comment>
<evidence type="ECO:0000256" key="1">
    <source>
        <dbReference type="SAM" id="MobiDB-lite"/>
    </source>
</evidence>
<dbReference type="EMBL" id="BAAAMJ010000003">
    <property type="protein sequence ID" value="GAA1897014.1"/>
    <property type="molecule type" value="Genomic_DNA"/>
</dbReference>
<sequence>MRLSVAGTIYPVRVSTTHDPGHRPGDLLVRVGGVVFAVGAIATIVTFVPMFLGTEPLPSMAYALSMLMGVGFAVAGAGMLRDMAAQRRSHKAAQETGAAAGPGRSSASSA</sequence>
<evidence type="ECO:0000313" key="4">
    <source>
        <dbReference type="Proteomes" id="UP001501303"/>
    </source>
</evidence>
<reference evidence="4" key="1">
    <citation type="journal article" date="2019" name="Int. J. Syst. Evol. Microbiol.">
        <title>The Global Catalogue of Microorganisms (GCM) 10K type strain sequencing project: providing services to taxonomists for standard genome sequencing and annotation.</title>
        <authorList>
            <consortium name="The Broad Institute Genomics Platform"/>
            <consortium name="The Broad Institute Genome Sequencing Center for Infectious Disease"/>
            <person name="Wu L."/>
            <person name="Ma J."/>
        </authorList>
    </citation>
    <scope>NUCLEOTIDE SEQUENCE [LARGE SCALE GENOMIC DNA]</scope>
    <source>
        <strain evidence="4">JCM 13581</strain>
    </source>
</reference>
<evidence type="ECO:0000256" key="2">
    <source>
        <dbReference type="SAM" id="Phobius"/>
    </source>
</evidence>